<feature type="domain" description="ATP-dependent DNA helicase RecQ zinc-binding" evidence="3">
    <location>
        <begin position="10"/>
        <end position="60"/>
    </location>
</feature>
<keyword evidence="5" id="KW-1185">Reference proteome</keyword>
<gene>
    <name evidence="4" type="ORF">GCM10010274_54880</name>
</gene>
<protein>
    <recommendedName>
        <fullName evidence="3">ATP-dependent DNA helicase RecQ zinc-binding domain-containing protein</fullName>
    </recommendedName>
</protein>
<evidence type="ECO:0000313" key="4">
    <source>
        <dbReference type="EMBL" id="GGU58996.1"/>
    </source>
</evidence>
<evidence type="ECO:0000313" key="5">
    <source>
        <dbReference type="Proteomes" id="UP000636661"/>
    </source>
</evidence>
<feature type="region of interest" description="Disordered" evidence="2">
    <location>
        <begin position="70"/>
        <end position="114"/>
    </location>
</feature>
<sequence>MSADEAVEQAGEAARARKRLERTRVEMVRAYAETTGCRRRFLLGYFGEPYEAPCGSCDVCEAAAGDAPVADGTPLAGRADAKSPRSADVAGGAGGAGDGRAPDTAGSPFGAGARVRHREWGDGSVLSEEGDRVTVLFDTMGYRTLSLPAVAGGDLLSVLERPGG</sequence>
<evidence type="ECO:0000256" key="2">
    <source>
        <dbReference type="SAM" id="MobiDB-lite"/>
    </source>
</evidence>
<dbReference type="InterPro" id="IPR032284">
    <property type="entry name" value="RecQ_Zn-bd"/>
</dbReference>
<dbReference type="InterPro" id="IPR036388">
    <property type="entry name" value="WH-like_DNA-bd_sf"/>
</dbReference>
<name>A0A918I431_9ACTN</name>
<dbReference type="AlphaFoldDB" id="A0A918I431"/>
<organism evidence="4 5">
    <name type="scientific">Streptomyces lavendofoliae</name>
    <dbReference type="NCBI Taxonomy" id="67314"/>
    <lineage>
        <taxon>Bacteria</taxon>
        <taxon>Bacillati</taxon>
        <taxon>Actinomycetota</taxon>
        <taxon>Actinomycetes</taxon>
        <taxon>Kitasatosporales</taxon>
        <taxon>Streptomycetaceae</taxon>
        <taxon>Streptomyces</taxon>
    </lineage>
</organism>
<evidence type="ECO:0000256" key="1">
    <source>
        <dbReference type="SAM" id="Coils"/>
    </source>
</evidence>
<accession>A0A918I431</accession>
<comment type="caution">
    <text evidence="4">The sequence shown here is derived from an EMBL/GenBank/DDBJ whole genome shotgun (WGS) entry which is preliminary data.</text>
</comment>
<reference evidence="4" key="1">
    <citation type="journal article" date="2014" name="Int. J. Syst. Evol. Microbiol.">
        <title>Complete genome sequence of Corynebacterium casei LMG S-19264T (=DSM 44701T), isolated from a smear-ripened cheese.</title>
        <authorList>
            <consortium name="US DOE Joint Genome Institute (JGI-PGF)"/>
            <person name="Walter F."/>
            <person name="Albersmeier A."/>
            <person name="Kalinowski J."/>
            <person name="Ruckert C."/>
        </authorList>
    </citation>
    <scope>NUCLEOTIDE SEQUENCE</scope>
    <source>
        <strain evidence="4">JCM 4391</strain>
    </source>
</reference>
<proteinExistence type="predicted"/>
<dbReference type="Gene3D" id="1.10.10.10">
    <property type="entry name" value="Winged helix-like DNA-binding domain superfamily/Winged helix DNA-binding domain"/>
    <property type="match status" value="1"/>
</dbReference>
<dbReference type="EMBL" id="BMTP01000017">
    <property type="protein sequence ID" value="GGU58996.1"/>
    <property type="molecule type" value="Genomic_DNA"/>
</dbReference>
<evidence type="ECO:0000259" key="3">
    <source>
        <dbReference type="Pfam" id="PF16124"/>
    </source>
</evidence>
<reference evidence="4" key="2">
    <citation type="submission" date="2020-09" db="EMBL/GenBank/DDBJ databases">
        <authorList>
            <person name="Sun Q."/>
            <person name="Ohkuma M."/>
        </authorList>
    </citation>
    <scope>NUCLEOTIDE SEQUENCE</scope>
    <source>
        <strain evidence="4">JCM 4391</strain>
    </source>
</reference>
<keyword evidence="1" id="KW-0175">Coiled coil</keyword>
<dbReference type="Proteomes" id="UP000636661">
    <property type="component" value="Unassembled WGS sequence"/>
</dbReference>
<feature type="coiled-coil region" evidence="1">
    <location>
        <begin position="3"/>
        <end position="33"/>
    </location>
</feature>
<dbReference type="Pfam" id="PF16124">
    <property type="entry name" value="RecQ_Zn_bind"/>
    <property type="match status" value="1"/>
</dbReference>